<dbReference type="InterPro" id="IPR022803">
    <property type="entry name" value="Ribosomal_uL5_dom_sf"/>
</dbReference>
<dbReference type="FunFam" id="3.30.1440.10:FF:000001">
    <property type="entry name" value="50S ribosomal protein L5"/>
    <property type="match status" value="1"/>
</dbReference>
<evidence type="ECO:0000256" key="5">
    <source>
        <dbReference type="HAMAP-Rule" id="MF_01333"/>
    </source>
</evidence>
<reference evidence="9 10" key="1">
    <citation type="submission" date="2018-12" db="EMBL/GenBank/DDBJ databases">
        <title>Rubrispira sanarue gen. nov., sp., nov., a member of the order Silvanigrellales, isolated from a brackish lake in Hamamatsu Japan.</title>
        <authorList>
            <person name="Maejima Y."/>
            <person name="Iino T."/>
            <person name="Muraguchi Y."/>
            <person name="Fukuda K."/>
            <person name="Nojiri H."/>
            <person name="Ohkuma M."/>
            <person name="Moriuchi R."/>
            <person name="Dohra H."/>
            <person name="Kimbara K."/>
            <person name="Shintani M."/>
        </authorList>
    </citation>
    <scope>NUCLEOTIDE SEQUENCE [LARGE SCALE GENOMIC DNA]</scope>
    <source>
        <strain evidence="9 10">RF1110005</strain>
    </source>
</reference>
<keyword evidence="2 5" id="KW-0689">Ribosomal protein</keyword>
<evidence type="ECO:0000313" key="10">
    <source>
        <dbReference type="Proteomes" id="UP000291236"/>
    </source>
</evidence>
<dbReference type="GO" id="GO:0000049">
    <property type="term" value="F:tRNA binding"/>
    <property type="evidence" value="ECO:0007669"/>
    <property type="project" value="UniProtKB-UniRule"/>
</dbReference>
<dbReference type="GO" id="GO:0005840">
    <property type="term" value="C:ribosome"/>
    <property type="evidence" value="ECO:0007669"/>
    <property type="project" value="UniProtKB-KW"/>
</dbReference>
<keyword evidence="5" id="KW-0694">RNA-binding</keyword>
<dbReference type="Pfam" id="PF00673">
    <property type="entry name" value="Ribosomal_L5_C"/>
    <property type="match status" value="1"/>
</dbReference>
<dbReference type="GO" id="GO:0003735">
    <property type="term" value="F:structural constituent of ribosome"/>
    <property type="evidence" value="ECO:0007669"/>
    <property type="project" value="InterPro"/>
</dbReference>
<organism evidence="9 10">
    <name type="scientific">Fluviispira sanaruensis</name>
    <dbReference type="NCBI Taxonomy" id="2493639"/>
    <lineage>
        <taxon>Bacteria</taxon>
        <taxon>Pseudomonadati</taxon>
        <taxon>Bdellovibrionota</taxon>
        <taxon>Oligoflexia</taxon>
        <taxon>Silvanigrellales</taxon>
        <taxon>Silvanigrellaceae</taxon>
        <taxon>Fluviispira</taxon>
    </lineage>
</organism>
<gene>
    <name evidence="5" type="primary">rplE</name>
    <name evidence="9" type="ORF">JCM31447_23510</name>
</gene>
<keyword evidence="10" id="KW-1185">Reference proteome</keyword>
<dbReference type="PIRSF" id="PIRSF002161">
    <property type="entry name" value="Ribosomal_L5"/>
    <property type="match status" value="1"/>
</dbReference>
<dbReference type="InterPro" id="IPR031310">
    <property type="entry name" value="Ribosomal_uL5_N"/>
</dbReference>
<evidence type="ECO:0000256" key="2">
    <source>
        <dbReference type="ARBA" id="ARBA00022980"/>
    </source>
</evidence>
<protein>
    <recommendedName>
        <fullName evidence="4 5">Large ribosomal subunit protein uL5</fullName>
    </recommendedName>
</protein>
<evidence type="ECO:0000313" key="9">
    <source>
        <dbReference type="EMBL" id="BBH53898.1"/>
    </source>
</evidence>
<feature type="domain" description="Large ribosomal subunit protein uL5 N-terminal" evidence="7">
    <location>
        <begin position="57"/>
        <end position="113"/>
    </location>
</feature>
<dbReference type="PROSITE" id="PS00358">
    <property type="entry name" value="RIBOSOMAL_L5"/>
    <property type="match status" value="1"/>
</dbReference>
<dbReference type="AlphaFoldDB" id="A0A4P2VMC3"/>
<evidence type="ECO:0000256" key="6">
    <source>
        <dbReference type="RuleBase" id="RU003930"/>
    </source>
</evidence>
<dbReference type="InterPro" id="IPR031309">
    <property type="entry name" value="Ribosomal_uL5_C"/>
</dbReference>
<dbReference type="EMBL" id="AP019368">
    <property type="protein sequence ID" value="BBH53898.1"/>
    <property type="molecule type" value="Genomic_DNA"/>
</dbReference>
<keyword evidence="5" id="KW-0699">rRNA-binding</keyword>
<name>A0A4P2VMC3_FLUSA</name>
<comment type="subunit">
    <text evidence="5">Part of the 50S ribosomal subunit; part of the 5S rRNA/L5/L18/L25 subcomplex. Contacts the 5S rRNA and the P site tRNA. Forms a bridge to the 30S subunit in the 70S ribosome.</text>
</comment>
<dbReference type="InterPro" id="IPR020930">
    <property type="entry name" value="Ribosomal_uL5_bac-type"/>
</dbReference>
<dbReference type="GO" id="GO:0019843">
    <property type="term" value="F:rRNA binding"/>
    <property type="evidence" value="ECO:0007669"/>
    <property type="project" value="UniProtKB-UniRule"/>
</dbReference>
<feature type="domain" description="Large ribosomal subunit protein uL5 C-terminal" evidence="8">
    <location>
        <begin position="117"/>
        <end position="210"/>
    </location>
</feature>
<dbReference type="InterPro" id="IPR002132">
    <property type="entry name" value="Ribosomal_uL5"/>
</dbReference>
<evidence type="ECO:0000259" key="7">
    <source>
        <dbReference type="Pfam" id="PF00281"/>
    </source>
</evidence>
<keyword evidence="3 5" id="KW-0687">Ribonucleoprotein</keyword>
<dbReference type="PANTHER" id="PTHR11994">
    <property type="entry name" value="60S RIBOSOMAL PROTEIN L11-RELATED"/>
    <property type="match status" value="1"/>
</dbReference>
<dbReference type="Gene3D" id="3.30.1440.10">
    <property type="match status" value="1"/>
</dbReference>
<dbReference type="Proteomes" id="UP000291236">
    <property type="component" value="Chromosome"/>
</dbReference>
<dbReference type="GO" id="GO:0006412">
    <property type="term" value="P:translation"/>
    <property type="evidence" value="ECO:0007669"/>
    <property type="project" value="UniProtKB-UniRule"/>
</dbReference>
<dbReference type="SUPFAM" id="SSF55282">
    <property type="entry name" value="RL5-like"/>
    <property type="match status" value="1"/>
</dbReference>
<sequence>MASEKNQAGKKPTGKKGADYGAVVVRGEHSKGVKPRFMAKFNDKVLPELKKRHSEKNVMELPKIVKIVVNTCQGEATQNIKALEAAAAELELITGQKSVITRAKKSIATFKLRAGMPIGASVTLRKERMFEFYDKLVSVALPRVRDFRGVSSNSFDGRGNYSLGIREQIIFPEIEADKVDKTRGLSITIVTSAKTDEEARELLTLLDMPFRK</sequence>
<dbReference type="NCBIfam" id="NF000585">
    <property type="entry name" value="PRK00010.1"/>
    <property type="match status" value="1"/>
</dbReference>
<dbReference type="InterPro" id="IPR020929">
    <property type="entry name" value="Ribosomal_uL5_CS"/>
</dbReference>
<evidence type="ECO:0000256" key="1">
    <source>
        <dbReference type="ARBA" id="ARBA00008553"/>
    </source>
</evidence>
<comment type="function">
    <text evidence="5">This is 1 of the proteins that bind and probably mediate the attachment of the 5S RNA into the large ribosomal subunit, where it forms part of the central protuberance. In the 70S ribosome it contacts protein S13 of the 30S subunit (bridge B1b), connecting the 2 subunits; this bridge is implicated in subunit movement. Contacts the P site tRNA; the 5S rRNA and some of its associated proteins might help stabilize positioning of ribosome-bound tRNAs.</text>
</comment>
<keyword evidence="5" id="KW-0820">tRNA-binding</keyword>
<proteinExistence type="inferred from homology"/>
<dbReference type="GO" id="GO:1990904">
    <property type="term" value="C:ribonucleoprotein complex"/>
    <property type="evidence" value="ECO:0007669"/>
    <property type="project" value="UniProtKB-KW"/>
</dbReference>
<comment type="similarity">
    <text evidence="1 5 6">Belongs to the universal ribosomal protein uL5 family.</text>
</comment>
<accession>A0A4P2VMC3</accession>
<dbReference type="HAMAP" id="MF_01333_B">
    <property type="entry name" value="Ribosomal_uL5_B"/>
    <property type="match status" value="1"/>
</dbReference>
<evidence type="ECO:0000259" key="8">
    <source>
        <dbReference type="Pfam" id="PF00673"/>
    </source>
</evidence>
<evidence type="ECO:0000256" key="3">
    <source>
        <dbReference type="ARBA" id="ARBA00023274"/>
    </source>
</evidence>
<evidence type="ECO:0000256" key="4">
    <source>
        <dbReference type="ARBA" id="ARBA00035245"/>
    </source>
</evidence>
<dbReference type="KEGG" id="sbf:JCM31447_23510"/>
<dbReference type="Pfam" id="PF00281">
    <property type="entry name" value="Ribosomal_L5"/>
    <property type="match status" value="1"/>
</dbReference>